<dbReference type="OMA" id="GVLTHDW"/>
<feature type="region of interest" description="Disordered" evidence="1">
    <location>
        <begin position="357"/>
        <end position="378"/>
    </location>
</feature>
<dbReference type="OrthoDB" id="273639at2759"/>
<sequence length="1134" mass="118553">MTQFASKRVDVETAVHVLRSACQGQGSTASSHVEGVASLLPSASFLAAHCTPALLSSILDACDATTPVAGGPKKLAMLNAAWKLLLAVASYRDVTPSDYETALVHMMEQLRWGVLTHDWSDKKRVRLAAFFASHLVLAVRAHPQLLLTGSEAAQIFLSHLVRLHYAVCITVATSTRDAEAVTALYEHIVGRLHGVFECLGSAAASVAPRVDSNSGEASTDLTERAAKENCAEMGQAASSTVGELLAQCVSAAAAVEVQEAAGGGEWVRQATATAALSAYLHAVHGLLKGLPERRGSNEEAAAASGSAEGNAGGEIKRTDKADEAASESSVGASLVDSKTLNLLTESLLCWVGHRATHGDGSDSDGVAGEEQSSGSAAAAAIQRDIGALSKQLPIGVLELPLPRGDADVQPAGSACAFAPSTTLSEMWISSLASLWQQWITLCANAEEAESSEGGSGDGSVPSQGHSEPTRGVTCDRADAQPQASSAASLCMHLSAVVLSSITCAPHTSAVSMMALEAWSELFRRVEGAAKSCSSSPSAQRAVVRSLLRVLANMRCAAAGLAEGVFCQRKLEDGPSASDAVLDESFAGTSALLMRWMCAAAALLSYGESALGIETADALAGDGEVQGDDAGSGAANVLLSQLIEVTRIQATGSCAAACSGWDDNSEQGESRQGYPQRAAAVAELRGALVALQRESKGVGRQDAPSAGSSYLLCRRLIQIPGKLHNVIRAFSIMPAVCDPRVAHENGQGVALEQLKLSLLSCSSLLASLTQILQGLSEVSTEPAEDEAGSEEGLEGAETQMRSARVARWVAARLLYEIAAVSVSDSAEDALLLACVRRWTDVAFSGLPSPAAVLRRHSAEASRAEVSRQCGDAVVHADAAGSLLRVAEECTTLDLEKLSLSDSATAALMALIEGDSQDQEDADAVSRWRALQEEEARQWCAATSWARRQNDVAETAWERGEVFALPGGSEGDDKDVLSMPRGSSPTAADYLRGLQDCEMMLQRLHEGVTAGSFVLLKQTHGNKRHREDHCDEGRGAHGRITVQLNEGEHTCMVSTLARIQKLSESALAQLEGGTDAAAVAAAAPSEAPQGTTVKAAPRAGRLEDVRQWGAQVFTLSDTESMGSRRRPSSTEVIDIE</sequence>
<feature type="region of interest" description="Disordered" evidence="1">
    <location>
        <begin position="446"/>
        <end position="478"/>
    </location>
</feature>
<accession>A0A0N0P8G0</accession>
<dbReference type="EMBL" id="LJSK01000014">
    <property type="protein sequence ID" value="KPI89906.1"/>
    <property type="molecule type" value="Genomic_DNA"/>
</dbReference>
<dbReference type="AlphaFoldDB" id="A0A0N0P8G0"/>
<evidence type="ECO:0000313" key="2">
    <source>
        <dbReference type="EMBL" id="KPI89906.1"/>
    </source>
</evidence>
<gene>
    <name evidence="2" type="ORF">ABL78_0978</name>
</gene>
<organism evidence="2 3">
    <name type="scientific">Leptomonas seymouri</name>
    <dbReference type="NCBI Taxonomy" id="5684"/>
    <lineage>
        <taxon>Eukaryota</taxon>
        <taxon>Discoba</taxon>
        <taxon>Euglenozoa</taxon>
        <taxon>Kinetoplastea</taxon>
        <taxon>Metakinetoplastina</taxon>
        <taxon>Trypanosomatida</taxon>
        <taxon>Trypanosomatidae</taxon>
        <taxon>Leishmaniinae</taxon>
        <taxon>Leptomonas</taxon>
    </lineage>
</organism>
<dbReference type="VEuPathDB" id="TriTrypDB:Lsey_0014_0290"/>
<proteinExistence type="predicted"/>
<keyword evidence="3" id="KW-1185">Reference proteome</keyword>
<name>A0A0N0P8G0_LEPSE</name>
<feature type="region of interest" description="Disordered" evidence="1">
    <location>
        <begin position="294"/>
        <end position="330"/>
    </location>
</feature>
<reference evidence="2 3" key="1">
    <citation type="journal article" date="2015" name="PLoS Pathog.">
        <title>Leptomonas seymouri: Adaptations to the Dixenous Life Cycle Analyzed by Genome Sequencing, Transcriptome Profiling and Co-infection with Leishmania donovani.</title>
        <authorList>
            <person name="Kraeva N."/>
            <person name="Butenko A."/>
            <person name="Hlavacova J."/>
            <person name="Kostygov A."/>
            <person name="Myskova J."/>
            <person name="Grybchuk D."/>
            <person name="Lestinova T."/>
            <person name="Votypka J."/>
            <person name="Volf P."/>
            <person name="Opperdoes F."/>
            <person name="Flegontov P."/>
            <person name="Lukes J."/>
            <person name="Yurchenko V."/>
        </authorList>
    </citation>
    <scope>NUCLEOTIDE SEQUENCE [LARGE SCALE GENOMIC DNA]</scope>
    <source>
        <strain evidence="2 3">ATCC 30220</strain>
    </source>
</reference>
<protein>
    <submittedName>
        <fullName evidence="2">Uncharacterized protein</fullName>
    </submittedName>
</protein>
<evidence type="ECO:0000313" key="3">
    <source>
        <dbReference type="Proteomes" id="UP000038009"/>
    </source>
</evidence>
<dbReference type="Proteomes" id="UP000038009">
    <property type="component" value="Unassembled WGS sequence"/>
</dbReference>
<feature type="compositionally biased region" description="Low complexity" evidence="1">
    <location>
        <begin position="368"/>
        <end position="378"/>
    </location>
</feature>
<feature type="compositionally biased region" description="Low complexity" evidence="1">
    <location>
        <begin position="298"/>
        <end position="309"/>
    </location>
</feature>
<comment type="caution">
    <text evidence="2">The sequence shown here is derived from an EMBL/GenBank/DDBJ whole genome shotgun (WGS) entry which is preliminary data.</text>
</comment>
<feature type="compositionally biased region" description="Basic and acidic residues" evidence="1">
    <location>
        <begin position="314"/>
        <end position="323"/>
    </location>
</feature>
<feature type="region of interest" description="Disordered" evidence="1">
    <location>
        <begin position="1115"/>
        <end position="1134"/>
    </location>
</feature>
<evidence type="ECO:0000256" key="1">
    <source>
        <dbReference type="SAM" id="MobiDB-lite"/>
    </source>
</evidence>